<dbReference type="InterPro" id="IPR001309">
    <property type="entry name" value="Pept_C14_p20"/>
</dbReference>
<dbReference type="Gene3D" id="3.40.50.1460">
    <property type="match status" value="1"/>
</dbReference>
<name>M5U345_9BACT</name>
<dbReference type="GO" id="GO:0004197">
    <property type="term" value="F:cysteine-type endopeptidase activity"/>
    <property type="evidence" value="ECO:0007669"/>
    <property type="project" value="InterPro"/>
</dbReference>
<reference evidence="3 4" key="1">
    <citation type="journal article" date="2013" name="Mar. Genomics">
        <title>Expression of sulfatases in Rhodopirellula baltica and the diversity of sulfatases in the genus Rhodopirellula.</title>
        <authorList>
            <person name="Wegner C.E."/>
            <person name="Richter-Heitmann T."/>
            <person name="Klindworth A."/>
            <person name="Klockow C."/>
            <person name="Richter M."/>
            <person name="Achstetter T."/>
            <person name="Glockner F.O."/>
            <person name="Harder J."/>
        </authorList>
    </citation>
    <scope>NUCLEOTIDE SEQUENCE [LARGE SCALE GENOMIC DNA]</scope>
    <source>
        <strain evidence="3 4">SM41</strain>
    </source>
</reference>
<accession>M5U345</accession>
<proteinExistence type="predicted"/>
<dbReference type="EMBL" id="ANOH01000188">
    <property type="protein sequence ID" value="EMI55882.1"/>
    <property type="molecule type" value="Genomic_DNA"/>
</dbReference>
<dbReference type="InterPro" id="IPR011600">
    <property type="entry name" value="Pept_C14_caspase"/>
</dbReference>
<sequence length="726" mass="80202">MPLSVFAIAASAVCGQEATPNPQVALDQAAPAIEQSMSPQAGDSTRAIGIIDPAGDVIEEERHQPEPLAKAIKESQQSAELTREAKTSSVVQSAKLPRHALVIGNANYKVGALRNPLNDANAISHVLTALEFQVTKHENLNHQEMMDAVSKFSYELPKESLAFFFFAGHGMQLDKNNYLIPVDAKLKTAADVRYRTLPLDYVLDSLGDSLSKAKCVALDCCQNNPFTRSVQTHRGTIQRGLAETRGGTRENMVIFHATHEGLTALDGRGDNSPYTKALVETMSKRPRTGLLLRDVIFDTGKLLEQATGQRPWLNIDVAMPEIYLVPPANDETTSQMASVGGPQPTIANETPQMQSTDLGAIKMPAESSPSTDPSDHSMNCVELLRQASTYENNGAFDDAMDICSTILTLDRATTYDKRSARLKRASICLTRGRVEDLKMALMDKLACGEKDMQISVRVDQSSLMDGKKKQGTIRRNQVATVDRINGKWIWVKAVQGDSSRHGWTKLTAFVEPAPTKVEPAKAPKESRPVAEEKNGTIVDNSAQPWNGSTATPQPTNVSPTPSGTVMPYQVQTGQMTPHIPSSSIQQTPYNTNTAQPIYPSSQQPIQQTQSPYQQSQRTYPQPRTVQSGQSGQYYQGQTRNNSGRNYSNQNNTNQRYSNQYQSSRNNSSSSNNYSDVRNMTLGQSQKLIDRNNARRWLPGADQQAITRENNQIREQRQRRWNDFFGK</sequence>
<feature type="compositionally biased region" description="Polar residues" evidence="1">
    <location>
        <begin position="537"/>
        <end position="594"/>
    </location>
</feature>
<feature type="compositionally biased region" description="Basic and acidic residues" evidence="1">
    <location>
        <begin position="518"/>
        <end position="534"/>
    </location>
</feature>
<organism evidence="3 4">
    <name type="scientific">Rhodopirellula sallentina SM41</name>
    <dbReference type="NCBI Taxonomy" id="1263870"/>
    <lineage>
        <taxon>Bacteria</taxon>
        <taxon>Pseudomonadati</taxon>
        <taxon>Planctomycetota</taxon>
        <taxon>Planctomycetia</taxon>
        <taxon>Pirellulales</taxon>
        <taxon>Pirellulaceae</taxon>
        <taxon>Rhodopirellula</taxon>
    </lineage>
</organism>
<feature type="compositionally biased region" description="Low complexity" evidence="1">
    <location>
        <begin position="595"/>
        <end position="674"/>
    </location>
</feature>
<evidence type="ECO:0000256" key="1">
    <source>
        <dbReference type="SAM" id="MobiDB-lite"/>
    </source>
</evidence>
<dbReference type="PANTHER" id="PTHR22576">
    <property type="entry name" value="MUCOSA ASSOCIATED LYMPHOID TISSUE LYMPHOMA TRANSLOCATION PROTEIN 1/PARACASPASE"/>
    <property type="match status" value="1"/>
</dbReference>
<keyword evidence="3" id="KW-0378">Hydrolase</keyword>
<dbReference type="PROSITE" id="PS50208">
    <property type="entry name" value="CASPASE_P20"/>
    <property type="match status" value="1"/>
</dbReference>
<dbReference type="Proteomes" id="UP000011885">
    <property type="component" value="Unassembled WGS sequence"/>
</dbReference>
<evidence type="ECO:0000313" key="3">
    <source>
        <dbReference type="EMBL" id="EMI55882.1"/>
    </source>
</evidence>
<feature type="region of interest" description="Disordered" evidence="1">
    <location>
        <begin position="515"/>
        <end position="676"/>
    </location>
</feature>
<comment type="caution">
    <text evidence="3">The sequence shown here is derived from an EMBL/GenBank/DDBJ whole genome shotgun (WGS) entry which is preliminary data.</text>
</comment>
<dbReference type="PATRIC" id="fig|1263870.3.peg.2828"/>
<dbReference type="Pfam" id="PF00656">
    <property type="entry name" value="Peptidase_C14"/>
    <property type="match status" value="1"/>
</dbReference>
<protein>
    <submittedName>
        <fullName evidence="3">Peptidase C14, caspase catalytic domain protein</fullName>
        <ecNumber evidence="3">3.4.22.-</ecNumber>
    </submittedName>
</protein>
<evidence type="ECO:0000313" key="4">
    <source>
        <dbReference type="Proteomes" id="UP000011885"/>
    </source>
</evidence>
<keyword evidence="4" id="KW-1185">Reference proteome</keyword>
<feature type="domain" description="Caspase family p20" evidence="2">
    <location>
        <begin position="100"/>
        <end position="225"/>
    </location>
</feature>
<dbReference type="InterPro" id="IPR029030">
    <property type="entry name" value="Caspase-like_dom_sf"/>
</dbReference>
<evidence type="ECO:0000259" key="2">
    <source>
        <dbReference type="PROSITE" id="PS50208"/>
    </source>
</evidence>
<dbReference type="InterPro" id="IPR052039">
    <property type="entry name" value="Caspase-related_regulators"/>
</dbReference>
<dbReference type="SUPFAM" id="SSF52129">
    <property type="entry name" value="Caspase-like"/>
    <property type="match status" value="1"/>
</dbReference>
<dbReference type="PANTHER" id="PTHR22576:SF37">
    <property type="entry name" value="MUCOSA-ASSOCIATED LYMPHOID TISSUE LYMPHOMA TRANSLOCATION PROTEIN 1"/>
    <property type="match status" value="1"/>
</dbReference>
<dbReference type="AlphaFoldDB" id="M5U345"/>
<dbReference type="EC" id="3.4.22.-" evidence="3"/>
<dbReference type="GO" id="GO:0006508">
    <property type="term" value="P:proteolysis"/>
    <property type="evidence" value="ECO:0007669"/>
    <property type="project" value="InterPro"/>
</dbReference>
<gene>
    <name evidence="3" type="ORF">RSSM_02661</name>
</gene>